<sequence>MRRKNVDSLDVLLVLEGTFPYVRGGVSSWVNRMISGFADLRFGVIFLGSARSDYRATPYPLPENVDYFAEYFLHDTEELPRPKKIPSRRRHNLTALELAHLQMQHCVAGQEHEVDLDTCAKNFSVSYQDFLFGEEIWHYFLHQYEKIEDQPPFVDYFWTIRGMHAPLWALQQALESAPATRIVHCPSTGYAGYLGALMSHRQACPLIVSEHGIYTKERRIDLILARWIQEEEEFLQRAGQIHYLRQLWINFFVFLGRVTYDQAWKIINLYSGVIDLQLADGADPKKLQTIPNGVPIEPFMHCRRDFVQRQNVVALIGRVVPIKDIKTFIRAAAISKSQGRQTRFWIVGPTEEDEEYFAECSVLVEHLGLQDVVEFLGFRSVEDILSVARLTVLSSISEGLPLSVLESFAAGVPVVATDVGACRELIYGHDGDAAAGAVVRIAEPQALALAIDQLLSDVAAWNACSQVAIERVEAIYPEEQMFAAYRELYRQALEH</sequence>
<proteinExistence type="predicted"/>
<dbReference type="AlphaFoldDB" id="A0AAE2YQM4"/>
<keyword evidence="4" id="KW-1185">Reference proteome</keyword>
<dbReference type="GO" id="GO:0016757">
    <property type="term" value="F:glycosyltransferase activity"/>
    <property type="evidence" value="ECO:0007669"/>
    <property type="project" value="InterPro"/>
</dbReference>
<dbReference type="Pfam" id="PF00534">
    <property type="entry name" value="Glycos_transf_1"/>
    <property type="match status" value="1"/>
</dbReference>
<dbReference type="NCBIfam" id="NF038011">
    <property type="entry name" value="PelF"/>
    <property type="match status" value="1"/>
</dbReference>
<dbReference type="Proteomes" id="UP001197378">
    <property type="component" value="Unassembled WGS sequence"/>
</dbReference>
<name>A0AAE2YQM4_9PROT</name>
<feature type="domain" description="Glycosyl transferase family 1" evidence="1">
    <location>
        <begin position="308"/>
        <end position="464"/>
    </location>
</feature>
<dbReference type="EMBL" id="JAAXYO010000115">
    <property type="protein sequence ID" value="MBU2788201.1"/>
    <property type="molecule type" value="Genomic_DNA"/>
</dbReference>
<organism evidence="3 4">
    <name type="scientific">Igneacidithiobacillus copahuensis</name>
    <dbReference type="NCBI Taxonomy" id="2724909"/>
    <lineage>
        <taxon>Bacteria</taxon>
        <taxon>Pseudomonadati</taxon>
        <taxon>Pseudomonadota</taxon>
        <taxon>Acidithiobacillia</taxon>
        <taxon>Acidithiobacillales</taxon>
        <taxon>Acidithiobacillaceae</taxon>
        <taxon>Igneacidithiobacillus</taxon>
    </lineage>
</organism>
<dbReference type="SUPFAM" id="SSF53756">
    <property type="entry name" value="UDP-Glycosyltransferase/glycogen phosphorylase"/>
    <property type="match status" value="1"/>
</dbReference>
<dbReference type="Gene3D" id="3.40.50.2000">
    <property type="entry name" value="Glycogen Phosphorylase B"/>
    <property type="match status" value="2"/>
</dbReference>
<dbReference type="Pfam" id="PF11997">
    <property type="entry name" value="DUF3492"/>
    <property type="match status" value="1"/>
</dbReference>
<dbReference type="InterPro" id="IPR047691">
    <property type="entry name" value="PelF-like"/>
</dbReference>
<evidence type="ECO:0000259" key="1">
    <source>
        <dbReference type="Pfam" id="PF00534"/>
    </source>
</evidence>
<evidence type="ECO:0000259" key="2">
    <source>
        <dbReference type="Pfam" id="PF11997"/>
    </source>
</evidence>
<comment type="caution">
    <text evidence="3">The sequence shown here is derived from an EMBL/GenBank/DDBJ whole genome shotgun (WGS) entry which is preliminary data.</text>
</comment>
<dbReference type="PANTHER" id="PTHR12526:SF608">
    <property type="entry name" value="PELF"/>
    <property type="match status" value="1"/>
</dbReference>
<reference evidence="3" key="1">
    <citation type="journal article" date="2021" name="ISME J.">
        <title>Genomic evolution of the class Acidithiobacillia: deep-branching Proteobacteria living in extreme acidic conditions.</title>
        <authorList>
            <person name="Moya-Beltran A."/>
            <person name="Beard S."/>
            <person name="Rojas-Villalobos C."/>
            <person name="Issotta F."/>
            <person name="Gallardo Y."/>
            <person name="Ulloa R."/>
            <person name="Giaveno A."/>
            <person name="Degli Esposti M."/>
            <person name="Johnson D.B."/>
            <person name="Quatrini R."/>
        </authorList>
    </citation>
    <scope>NUCLEOTIDE SEQUENCE</scope>
    <source>
        <strain evidence="3">VAN18-1</strain>
    </source>
</reference>
<protein>
    <submittedName>
        <fullName evidence="3">GT4 family glycosyltransferase PelF</fullName>
    </submittedName>
</protein>
<evidence type="ECO:0000313" key="4">
    <source>
        <dbReference type="Proteomes" id="UP001197378"/>
    </source>
</evidence>
<evidence type="ECO:0000313" key="3">
    <source>
        <dbReference type="EMBL" id="MBU2788201.1"/>
    </source>
</evidence>
<accession>A0AAE2YQM4</accession>
<dbReference type="InterPro" id="IPR022622">
    <property type="entry name" value="DUF3492"/>
</dbReference>
<dbReference type="PANTHER" id="PTHR12526">
    <property type="entry name" value="GLYCOSYLTRANSFERASE"/>
    <property type="match status" value="1"/>
</dbReference>
<feature type="domain" description="DUF3492" evidence="2">
    <location>
        <begin position="10"/>
        <end position="284"/>
    </location>
</feature>
<gene>
    <name evidence="3" type="primary">pelF</name>
    <name evidence="3" type="ORF">HFQ13_08285</name>
</gene>
<dbReference type="InterPro" id="IPR001296">
    <property type="entry name" value="Glyco_trans_1"/>
</dbReference>